<organism evidence="3 4">
    <name type="scientific">Desulfobaculum xiamenense</name>
    <dbReference type="NCBI Taxonomy" id="995050"/>
    <lineage>
        <taxon>Bacteria</taxon>
        <taxon>Pseudomonadati</taxon>
        <taxon>Thermodesulfobacteriota</taxon>
        <taxon>Desulfovibrionia</taxon>
        <taxon>Desulfovibrionales</taxon>
        <taxon>Desulfovibrionaceae</taxon>
        <taxon>Desulfobaculum</taxon>
    </lineage>
</organism>
<evidence type="ECO:0000256" key="1">
    <source>
        <dbReference type="SAM" id="Phobius"/>
    </source>
</evidence>
<keyword evidence="1" id="KW-0812">Transmembrane</keyword>
<dbReference type="Proteomes" id="UP000580856">
    <property type="component" value="Unassembled WGS sequence"/>
</dbReference>
<keyword evidence="4" id="KW-1185">Reference proteome</keyword>
<keyword evidence="1" id="KW-1133">Transmembrane helix</keyword>
<feature type="signal peptide" evidence="2">
    <location>
        <begin position="1"/>
        <end position="23"/>
    </location>
</feature>
<dbReference type="RefSeq" id="WP_167941714.1">
    <property type="nucleotide sequence ID" value="NZ_JAATJA010000002.1"/>
</dbReference>
<evidence type="ECO:0000313" key="3">
    <source>
        <dbReference type="EMBL" id="NJB68668.1"/>
    </source>
</evidence>
<reference evidence="3 4" key="1">
    <citation type="submission" date="2020-03" db="EMBL/GenBank/DDBJ databases">
        <title>Genomic Encyclopedia of Type Strains, Phase IV (KMG-IV): sequencing the most valuable type-strain genomes for metagenomic binning, comparative biology and taxonomic classification.</title>
        <authorList>
            <person name="Goeker M."/>
        </authorList>
    </citation>
    <scope>NUCLEOTIDE SEQUENCE [LARGE SCALE GENOMIC DNA]</scope>
    <source>
        <strain evidence="3 4">DSM 24233</strain>
    </source>
</reference>
<accession>A0A846QKE3</accession>
<evidence type="ECO:0000256" key="2">
    <source>
        <dbReference type="SAM" id="SignalP"/>
    </source>
</evidence>
<keyword evidence="1" id="KW-0472">Membrane</keyword>
<feature type="chain" id="PRO_5032513072" evidence="2">
    <location>
        <begin position="24"/>
        <end position="716"/>
    </location>
</feature>
<dbReference type="AlphaFoldDB" id="A0A846QKE3"/>
<dbReference type="EMBL" id="JAATJA010000002">
    <property type="protein sequence ID" value="NJB68668.1"/>
    <property type="molecule type" value="Genomic_DNA"/>
</dbReference>
<proteinExistence type="predicted"/>
<name>A0A846QKE3_9BACT</name>
<sequence>MRKKRLVWLLTVSFVVMASAALAGTPPSILNGTKWTFTGIQFTGESNTTSTPSVFWGGDIQSYAPNDDPTTTTQNNGFGTASTADVTVFNFAGTSTTDIAAGAVDFANNATKWYGGSWAFEGDPGNLTDDDWDGTTNSYGLDGLVRLDNYAQSVDNTTDYFDYNFISNQDFSLFAGIGRTPIDSTAMPFADGPSFGVMFQNQSISNNTTFGSSTWYYYAYAAEGDGDDDGAAYLGTLTFNDGACKLYKFDTGSSTGAAVSTETTFNSTVTTGYVEVTTTGTAPIKLFSKANLSKNGNILAGYGVDANARLLHAIALKDAELLAQTDFDNDSKTFVGIGKGFASAVSSESNATAQGRIGKFLLSDNEVTDGNATYVCWNATSDDANGTTLSLADMDEMTFSVATSSSLAGVTHGNATLLDASDGYFAHFLGRKVDDVVVGIWVAAGTSNSTTAYGAAGDKTLGMVVMTDVAFVVPAATATTSADITTILSAFGTLASGVTVRAATAIDTSNIPSDASAVLNKSSDDLVTQFGLSSSAVVTNLTSFVATLPAATNPGDLCIFQRAIDGSQVHGKVPSEIGTYTKFYTAARAAVSGVSSAQTANSTSSFTYNPGTSTLAEGQYWLSFSTAPGYFIPSNFQLNQAFDYNLYFTIADNGAYDADTTADQITDPSGFVSGVSSTSGGGDGDGGCVFNPAAAWSIELVLMLLVPIAYLVRRKR</sequence>
<keyword evidence="2" id="KW-0732">Signal</keyword>
<protein>
    <submittedName>
        <fullName evidence="3">Uncharacterized protein</fullName>
    </submittedName>
</protein>
<feature type="transmembrane region" description="Helical" evidence="1">
    <location>
        <begin position="693"/>
        <end position="712"/>
    </location>
</feature>
<comment type="caution">
    <text evidence="3">The sequence shown here is derived from an EMBL/GenBank/DDBJ whole genome shotgun (WGS) entry which is preliminary data.</text>
</comment>
<gene>
    <name evidence="3" type="ORF">GGQ74_002341</name>
</gene>
<evidence type="ECO:0000313" key="4">
    <source>
        <dbReference type="Proteomes" id="UP000580856"/>
    </source>
</evidence>